<proteinExistence type="predicted"/>
<dbReference type="InterPro" id="IPR002938">
    <property type="entry name" value="FAD-bd"/>
</dbReference>
<comment type="caution">
    <text evidence="5">The sequence shown here is derived from an EMBL/GenBank/DDBJ whole genome shotgun (WGS) entry which is preliminary data.</text>
</comment>
<protein>
    <submittedName>
        <fullName evidence="5">2-polyprenyl-6-methoxyphenol hydroxylase-like FAD-dependent oxidoreductase</fullName>
    </submittedName>
</protein>
<dbReference type="OrthoDB" id="9766816at2"/>
<dbReference type="GO" id="GO:0071949">
    <property type="term" value="F:FAD binding"/>
    <property type="evidence" value="ECO:0007669"/>
    <property type="project" value="InterPro"/>
</dbReference>
<dbReference type="Gene3D" id="3.30.70.2450">
    <property type="match status" value="1"/>
</dbReference>
<accession>A0A2T0U7H4</accession>
<gene>
    <name evidence="5" type="ORF">B0I27_103280</name>
</gene>
<comment type="cofactor">
    <cofactor evidence="1">
        <name>FAD</name>
        <dbReference type="ChEBI" id="CHEBI:57692"/>
    </cofactor>
</comment>
<keyword evidence="2" id="KW-0285">Flavoprotein</keyword>
<dbReference type="GO" id="GO:0016709">
    <property type="term" value="F:oxidoreductase activity, acting on paired donors, with incorporation or reduction of molecular oxygen, NAD(P)H as one donor, and incorporation of one atom of oxygen"/>
    <property type="evidence" value="ECO:0007669"/>
    <property type="project" value="UniProtKB-ARBA"/>
</dbReference>
<evidence type="ECO:0000313" key="5">
    <source>
        <dbReference type="EMBL" id="PRY53808.1"/>
    </source>
</evidence>
<keyword evidence="3" id="KW-0274">FAD</keyword>
<dbReference type="RefSeq" id="WP_106292394.1">
    <property type="nucleotide sequence ID" value="NZ_PVTH01000003.1"/>
</dbReference>
<keyword evidence="6" id="KW-1185">Reference proteome</keyword>
<evidence type="ECO:0000256" key="2">
    <source>
        <dbReference type="ARBA" id="ARBA00022630"/>
    </source>
</evidence>
<dbReference type="PANTHER" id="PTHR43004:SF19">
    <property type="entry name" value="BINDING MONOOXYGENASE, PUTATIVE (JCVI)-RELATED"/>
    <property type="match status" value="1"/>
</dbReference>
<sequence length="532" mass="59896">MMSLPDHASVVIVGAGPSGLMMAALLLRQGIQPVIIDSKKELTKQSRALAVHARTLEILRQLGLSDQFLKEGMQVSGFDFYFLNDEEPDRLIIDGSDKTLFPFVLTLEQSKTEKHLLEDLTAHACPVYWDTTLLRVEQSDEGVVLQMRQGELDKRISCDWLIGADGASSAVRKALKINFSGGSYIHRFYLADLELTIPYPDNQIRIISKKDGFNALFPISNNLVRCIGVVPAALKNRTDLRFDDLKPYVTFTLGVPLQVESCNWFSVYGLHHRMADQFRSRRVFLIGDAAHVHSPVGGQGMNTGLQDAYNLAWKLAGVVNKEYNKAILDSYSVERMPVAHGLLKTTDRLFSMIVSNNFFIKRIRKWVAPVLIQRIARSKDLKGELFKRISQIGITYRKSILSVHHSATTAIKAGDRLPFLRVFDEKLKVDTDLQAWCSKGGFTLLVLGELSPMAVSGIAKWIKSAYPFALNFFYMPPSDRNKAIFEAFEMSSRKAKRAIIVRPDLHIGYINDIVDTELIDGYLKQVIGWRKA</sequence>
<dbReference type="EMBL" id="PVTH01000003">
    <property type="protein sequence ID" value="PRY53808.1"/>
    <property type="molecule type" value="Genomic_DNA"/>
</dbReference>
<dbReference type="InterPro" id="IPR050641">
    <property type="entry name" value="RIFMO-like"/>
</dbReference>
<reference evidence="5 6" key="1">
    <citation type="submission" date="2018-03" db="EMBL/GenBank/DDBJ databases">
        <title>Genomic Encyclopedia of Type Strains, Phase III (KMG-III): the genomes of soil and plant-associated and newly described type strains.</title>
        <authorList>
            <person name="Whitman W."/>
        </authorList>
    </citation>
    <scope>NUCLEOTIDE SEQUENCE [LARGE SCALE GENOMIC DNA]</scope>
    <source>
        <strain evidence="5 6">CGMCC 1.9313</strain>
    </source>
</reference>
<feature type="domain" description="FAD-binding" evidence="4">
    <location>
        <begin position="8"/>
        <end position="344"/>
    </location>
</feature>
<dbReference type="PRINTS" id="PR00420">
    <property type="entry name" value="RNGMNOXGNASE"/>
</dbReference>
<dbReference type="AlphaFoldDB" id="A0A2T0U7H4"/>
<dbReference type="PANTHER" id="PTHR43004">
    <property type="entry name" value="TRK SYSTEM POTASSIUM UPTAKE PROTEIN"/>
    <property type="match status" value="1"/>
</dbReference>
<dbReference type="Proteomes" id="UP000238034">
    <property type="component" value="Unassembled WGS sequence"/>
</dbReference>
<name>A0A2T0U7H4_9SPHI</name>
<organism evidence="5 6">
    <name type="scientific">Arcticibacter pallidicorallinus</name>
    <dbReference type="NCBI Taxonomy" id="1259464"/>
    <lineage>
        <taxon>Bacteria</taxon>
        <taxon>Pseudomonadati</taxon>
        <taxon>Bacteroidota</taxon>
        <taxon>Sphingobacteriia</taxon>
        <taxon>Sphingobacteriales</taxon>
        <taxon>Sphingobacteriaceae</taxon>
        <taxon>Arcticibacter</taxon>
    </lineage>
</organism>
<evidence type="ECO:0000256" key="1">
    <source>
        <dbReference type="ARBA" id="ARBA00001974"/>
    </source>
</evidence>
<dbReference type="Gene3D" id="3.50.50.60">
    <property type="entry name" value="FAD/NAD(P)-binding domain"/>
    <property type="match status" value="1"/>
</dbReference>
<dbReference type="SUPFAM" id="SSF51905">
    <property type="entry name" value="FAD/NAD(P)-binding domain"/>
    <property type="match status" value="1"/>
</dbReference>
<evidence type="ECO:0000259" key="4">
    <source>
        <dbReference type="Pfam" id="PF01494"/>
    </source>
</evidence>
<dbReference type="Pfam" id="PF01494">
    <property type="entry name" value="FAD_binding_3"/>
    <property type="match status" value="1"/>
</dbReference>
<dbReference type="InterPro" id="IPR036188">
    <property type="entry name" value="FAD/NAD-bd_sf"/>
</dbReference>
<evidence type="ECO:0000313" key="6">
    <source>
        <dbReference type="Proteomes" id="UP000238034"/>
    </source>
</evidence>
<evidence type="ECO:0000256" key="3">
    <source>
        <dbReference type="ARBA" id="ARBA00022827"/>
    </source>
</evidence>